<sequence>MVIEDSDGRGIDVAGTIGGASGMVGGAEDVALSVGTVECVAGVGGMIFVDISACCAYGGCLSYGGSGGAGISRASGGTT</sequence>
<gene>
    <name evidence="1" type="ORF">VITISV_008107</name>
</gene>
<name>A5BXB2_VITVI</name>
<protein>
    <submittedName>
        <fullName evidence="1">Uncharacterized protein</fullName>
    </submittedName>
</protein>
<proteinExistence type="predicted"/>
<dbReference type="AlphaFoldDB" id="A5BXB2"/>
<dbReference type="EMBL" id="AM474569">
    <property type="protein sequence ID" value="CAN70663.1"/>
    <property type="molecule type" value="Genomic_DNA"/>
</dbReference>
<organism evidence="1">
    <name type="scientific">Vitis vinifera</name>
    <name type="common">Grape</name>
    <dbReference type="NCBI Taxonomy" id="29760"/>
    <lineage>
        <taxon>Eukaryota</taxon>
        <taxon>Viridiplantae</taxon>
        <taxon>Streptophyta</taxon>
        <taxon>Embryophyta</taxon>
        <taxon>Tracheophyta</taxon>
        <taxon>Spermatophyta</taxon>
        <taxon>Magnoliopsida</taxon>
        <taxon>eudicotyledons</taxon>
        <taxon>Gunneridae</taxon>
        <taxon>Pentapetalae</taxon>
        <taxon>rosids</taxon>
        <taxon>Vitales</taxon>
        <taxon>Vitaceae</taxon>
        <taxon>Viteae</taxon>
        <taxon>Vitis</taxon>
    </lineage>
</organism>
<evidence type="ECO:0000313" key="1">
    <source>
        <dbReference type="EMBL" id="CAN70663.1"/>
    </source>
</evidence>
<reference evidence="1" key="1">
    <citation type="journal article" date="2007" name="PLoS ONE">
        <title>The first genome sequence of an elite grapevine cultivar (Pinot noir Vitis vinifera L.): coping with a highly heterozygous genome.</title>
        <authorList>
            <person name="Velasco R."/>
            <person name="Zharkikh A."/>
            <person name="Troggio M."/>
            <person name="Cartwright D.A."/>
            <person name="Cestaro A."/>
            <person name="Pruss D."/>
            <person name="Pindo M."/>
            <person name="FitzGerald L.M."/>
            <person name="Vezzulli S."/>
            <person name="Reid J."/>
            <person name="Malacarne G."/>
            <person name="Iliev D."/>
            <person name="Coppola G."/>
            <person name="Wardell B."/>
            <person name="Micheletti D."/>
            <person name="Macalma T."/>
            <person name="Facci M."/>
            <person name="Mitchell J.T."/>
            <person name="Perazzolli M."/>
            <person name="Eldredge G."/>
            <person name="Gatto P."/>
            <person name="Oyzerski R."/>
            <person name="Moretto M."/>
            <person name="Gutin N."/>
            <person name="Stefanini M."/>
            <person name="Chen Y."/>
            <person name="Segala C."/>
            <person name="Davenport C."/>
            <person name="Dematte L."/>
            <person name="Mraz A."/>
            <person name="Battilana J."/>
            <person name="Stormo K."/>
            <person name="Costa F."/>
            <person name="Tao Q."/>
            <person name="Si-Ammour A."/>
            <person name="Harkins T."/>
            <person name="Lackey A."/>
            <person name="Perbost C."/>
            <person name="Taillon B."/>
            <person name="Stella A."/>
            <person name="Solovyev V."/>
            <person name="Fawcett J.A."/>
            <person name="Sterck L."/>
            <person name="Vandepoele K."/>
            <person name="Grando S.M."/>
            <person name="Toppo S."/>
            <person name="Moser C."/>
            <person name="Lanchbury J."/>
            <person name="Bogden R."/>
            <person name="Skolnick M."/>
            <person name="Sgaramella V."/>
            <person name="Bhatnagar S.K."/>
            <person name="Fontana P."/>
            <person name="Gutin A."/>
            <person name="Van de Peer Y."/>
            <person name="Salamini F."/>
            <person name="Viola R."/>
        </authorList>
    </citation>
    <scope>NUCLEOTIDE SEQUENCE</scope>
</reference>
<accession>A5BXB2</accession>